<protein>
    <submittedName>
        <fullName evidence="1">Uncharacterized protein</fullName>
    </submittedName>
</protein>
<evidence type="ECO:0000313" key="1">
    <source>
        <dbReference type="EMBL" id="MFC4248714.1"/>
    </source>
</evidence>
<reference evidence="1 2" key="1">
    <citation type="journal article" date="2014" name="Int. J. Syst. Evol. Microbiol.">
        <title>Complete genome sequence of Corynebacterium casei LMG S-19264T (=DSM 44701T), isolated from a smear-ripened cheese.</title>
        <authorList>
            <consortium name="US DOE Joint Genome Institute (JGI-PGF)"/>
            <person name="Walter F."/>
            <person name="Albersmeier A."/>
            <person name="Kalinowski J."/>
            <person name="Ruckert C."/>
        </authorList>
    </citation>
    <scope>NUCLEOTIDE SEQUENCE [LARGE SCALE GENOMIC DNA]</scope>
    <source>
        <strain evidence="1 2">IBRC-M 10912</strain>
    </source>
</reference>
<proteinExistence type="predicted"/>
<dbReference type="AlphaFoldDB" id="A0ABD5P386"/>
<dbReference type="Proteomes" id="UP001595821">
    <property type="component" value="Unassembled WGS sequence"/>
</dbReference>
<sequence length="621" mass="70231">MSDERSGAESLPIHQHPLWRTAHQNLAISETDARAAAHYASNTLLLNVPPNDLADMTVMYALVSREEFMHGEWNEALLNTAAHLRHAAADYLLALLHPDRDSNDAYLRAMLAALQVADEIDRVTGPFIEAVDRFHIISTIGNDDEYYRSVKENYEAVVDEDDTTDITDKLNREIEEQRALARGESTVTDARTVVQGGQDRASTEYVNPLYYHALTEIAKTDWSTANEIGERTLSTYTRSGLLIAEEVAKAVLDVPYPIEPLGSLEASELFDPDTVDVEPKSLDDLQAIVTVDDEAYDHYLRRYESRVDLQVAPARTWLSDLFVQTVRELERIAAEEPVTAKTGDELRRQLVEGVFETEVGSTMRDQQTPLLEVPQRAQAAVPEQHFSDLDYEPLPKLLVEAFEKHGAFASVLYRPLGDRANSRTRYQYNYNMIGWELDQDRYTLPPGVETYRELWERYFVGDVLINEVLKRRDEYRTHLVEQLGTAFDTRAALKAAVDGRGDPDRSDNENEFNLLQRDRIDSILSDPGVFDPVEVTKEYTTGRLLWAVEEAEIPHTSIDEFDFTPVQCPLCAVQRGSCGTDGCRNQELVKPLNAPLSTYVARLLTAEFSEVTEEPGRVRDS</sequence>
<dbReference type="RefSeq" id="WP_246976455.1">
    <property type="nucleotide sequence ID" value="NZ_CP095398.1"/>
</dbReference>
<organism evidence="1 2">
    <name type="scientific">Natribaculum luteum</name>
    <dbReference type="NCBI Taxonomy" id="1586232"/>
    <lineage>
        <taxon>Archaea</taxon>
        <taxon>Methanobacteriati</taxon>
        <taxon>Methanobacteriota</taxon>
        <taxon>Stenosarchaea group</taxon>
        <taxon>Halobacteria</taxon>
        <taxon>Halobacteriales</taxon>
        <taxon>Natrialbaceae</taxon>
        <taxon>Natribaculum</taxon>
    </lineage>
</organism>
<dbReference type="GeneID" id="71856081"/>
<name>A0ABD5P386_9EURY</name>
<accession>A0ABD5P386</accession>
<comment type="caution">
    <text evidence="1">The sequence shown here is derived from an EMBL/GenBank/DDBJ whole genome shotgun (WGS) entry which is preliminary data.</text>
</comment>
<evidence type="ECO:0000313" key="2">
    <source>
        <dbReference type="Proteomes" id="UP001595821"/>
    </source>
</evidence>
<dbReference type="EMBL" id="JBHSDJ010000127">
    <property type="protein sequence ID" value="MFC4248714.1"/>
    <property type="molecule type" value="Genomic_DNA"/>
</dbReference>
<gene>
    <name evidence="1" type="ORF">ACFOZ7_17575</name>
</gene>